<sequence>MELFTVPSFPLITVIFIYYRLRNLFWTLRISQNISSGIPTAPLSATRRFRTQFAISQFIISGNDGIDRQPIREVSHPLFTANSHAPTPTCNSIANPSCYQLHFPSKTSRVLHLSPPHCLVLPSNQIASFHQNRNIRSTIQDQPQRRSLKLQIGDGGSVQIHIPVTLMNSGL</sequence>
<reference evidence="1" key="1">
    <citation type="submission" date="2020-07" db="EMBL/GenBank/DDBJ databases">
        <title>Multicomponent nature underlies the extraordinary mechanical properties of spider dragline silk.</title>
        <authorList>
            <person name="Kono N."/>
            <person name="Nakamura H."/>
            <person name="Mori M."/>
            <person name="Yoshida Y."/>
            <person name="Ohtoshi R."/>
            <person name="Malay A.D."/>
            <person name="Moran D.A.P."/>
            <person name="Tomita M."/>
            <person name="Numata K."/>
            <person name="Arakawa K."/>
        </authorList>
    </citation>
    <scope>NUCLEOTIDE SEQUENCE</scope>
</reference>
<keyword evidence="2" id="KW-1185">Reference proteome</keyword>
<gene>
    <name evidence="1" type="ORF">TNCT_615001</name>
</gene>
<dbReference type="EMBL" id="BMAO01013190">
    <property type="protein sequence ID" value="GFQ86955.1"/>
    <property type="molecule type" value="Genomic_DNA"/>
</dbReference>
<comment type="caution">
    <text evidence="1">The sequence shown here is derived from an EMBL/GenBank/DDBJ whole genome shotgun (WGS) entry which is preliminary data.</text>
</comment>
<dbReference type="Proteomes" id="UP000887116">
    <property type="component" value="Unassembled WGS sequence"/>
</dbReference>
<protein>
    <submittedName>
        <fullName evidence="1">Uncharacterized protein</fullName>
    </submittedName>
</protein>
<evidence type="ECO:0000313" key="1">
    <source>
        <dbReference type="EMBL" id="GFQ86955.1"/>
    </source>
</evidence>
<proteinExistence type="predicted"/>
<organism evidence="1 2">
    <name type="scientific">Trichonephila clavata</name>
    <name type="common">Joro spider</name>
    <name type="synonym">Nephila clavata</name>
    <dbReference type="NCBI Taxonomy" id="2740835"/>
    <lineage>
        <taxon>Eukaryota</taxon>
        <taxon>Metazoa</taxon>
        <taxon>Ecdysozoa</taxon>
        <taxon>Arthropoda</taxon>
        <taxon>Chelicerata</taxon>
        <taxon>Arachnida</taxon>
        <taxon>Araneae</taxon>
        <taxon>Araneomorphae</taxon>
        <taxon>Entelegynae</taxon>
        <taxon>Araneoidea</taxon>
        <taxon>Nephilidae</taxon>
        <taxon>Trichonephila</taxon>
    </lineage>
</organism>
<name>A0A8X6J160_TRICU</name>
<evidence type="ECO:0000313" key="2">
    <source>
        <dbReference type="Proteomes" id="UP000887116"/>
    </source>
</evidence>
<dbReference type="AlphaFoldDB" id="A0A8X6J160"/>
<accession>A0A8X6J160</accession>